<evidence type="ECO:0000313" key="2">
    <source>
        <dbReference type="EMBL" id="GFN82202.1"/>
    </source>
</evidence>
<dbReference type="AlphaFoldDB" id="A0AAV3YI35"/>
<dbReference type="Proteomes" id="UP000735302">
    <property type="component" value="Unassembled WGS sequence"/>
</dbReference>
<accession>A0AAV3YI35</accession>
<organism evidence="2 3">
    <name type="scientific">Plakobranchus ocellatus</name>
    <dbReference type="NCBI Taxonomy" id="259542"/>
    <lineage>
        <taxon>Eukaryota</taxon>
        <taxon>Metazoa</taxon>
        <taxon>Spiralia</taxon>
        <taxon>Lophotrochozoa</taxon>
        <taxon>Mollusca</taxon>
        <taxon>Gastropoda</taxon>
        <taxon>Heterobranchia</taxon>
        <taxon>Euthyneura</taxon>
        <taxon>Panpulmonata</taxon>
        <taxon>Sacoglossa</taxon>
        <taxon>Placobranchoidea</taxon>
        <taxon>Plakobranchidae</taxon>
        <taxon>Plakobranchus</taxon>
    </lineage>
</organism>
<feature type="region of interest" description="Disordered" evidence="1">
    <location>
        <begin position="129"/>
        <end position="152"/>
    </location>
</feature>
<dbReference type="EMBL" id="BLXT01000976">
    <property type="protein sequence ID" value="GFN82202.1"/>
    <property type="molecule type" value="Genomic_DNA"/>
</dbReference>
<name>A0AAV3YI35_9GAST</name>
<evidence type="ECO:0000256" key="1">
    <source>
        <dbReference type="SAM" id="MobiDB-lite"/>
    </source>
</evidence>
<protein>
    <submittedName>
        <fullName evidence="2">Uncharacterized protein</fullName>
    </submittedName>
</protein>
<sequence>MDTFQAAVKYKSGTPRKQMRDRLVLRMVVEGLHLLKALDPRCNLPSRRTLARTLLSEIYDFAFADKDAVRKIEARLVARMSATEEREEEMDVTDSGGQTEEALTRSIWACFDNKFHDYMRAKSRPRGDRPYLQMGRYNEESPLKRDADPLAW</sequence>
<reference evidence="2 3" key="1">
    <citation type="journal article" date="2021" name="Elife">
        <title>Chloroplast acquisition without the gene transfer in kleptoplastic sea slugs, Plakobranchus ocellatus.</title>
        <authorList>
            <person name="Maeda T."/>
            <person name="Takahashi S."/>
            <person name="Yoshida T."/>
            <person name="Shimamura S."/>
            <person name="Takaki Y."/>
            <person name="Nagai Y."/>
            <person name="Toyoda A."/>
            <person name="Suzuki Y."/>
            <person name="Arimoto A."/>
            <person name="Ishii H."/>
            <person name="Satoh N."/>
            <person name="Nishiyama T."/>
            <person name="Hasebe M."/>
            <person name="Maruyama T."/>
            <person name="Minagawa J."/>
            <person name="Obokata J."/>
            <person name="Shigenobu S."/>
        </authorList>
    </citation>
    <scope>NUCLEOTIDE SEQUENCE [LARGE SCALE GENOMIC DNA]</scope>
</reference>
<proteinExistence type="predicted"/>
<keyword evidence="3" id="KW-1185">Reference proteome</keyword>
<evidence type="ECO:0000313" key="3">
    <source>
        <dbReference type="Proteomes" id="UP000735302"/>
    </source>
</evidence>
<gene>
    <name evidence="2" type="ORF">PoB_000870800</name>
</gene>
<comment type="caution">
    <text evidence="2">The sequence shown here is derived from an EMBL/GenBank/DDBJ whole genome shotgun (WGS) entry which is preliminary data.</text>
</comment>
<feature type="compositionally biased region" description="Basic and acidic residues" evidence="1">
    <location>
        <begin position="137"/>
        <end position="152"/>
    </location>
</feature>